<dbReference type="GO" id="GO:0005634">
    <property type="term" value="C:nucleus"/>
    <property type="evidence" value="ECO:0007669"/>
    <property type="project" value="UniProtKB-SubCell"/>
</dbReference>
<evidence type="ECO:0000313" key="6">
    <source>
        <dbReference type="Proteomes" id="UP001165190"/>
    </source>
</evidence>
<dbReference type="SMART" id="SM00979">
    <property type="entry name" value="TIFY"/>
    <property type="match status" value="1"/>
</dbReference>
<feature type="compositionally biased region" description="Low complexity" evidence="3">
    <location>
        <begin position="299"/>
        <end position="313"/>
    </location>
</feature>
<protein>
    <recommendedName>
        <fullName evidence="2">Protein TIFY</fullName>
    </recommendedName>
    <alternativeName>
        <fullName evidence="2">Jasmonate ZIM domain-containing protein</fullName>
    </alternativeName>
</protein>
<dbReference type="EMBL" id="BSYR01000007">
    <property type="protein sequence ID" value="GMI69982.1"/>
    <property type="molecule type" value="Genomic_DNA"/>
</dbReference>
<dbReference type="AlphaFoldDB" id="A0A9W7H2R2"/>
<comment type="similarity">
    <text evidence="1 2">Belongs to the TIFY/JAZ family.</text>
</comment>
<evidence type="ECO:0000313" key="5">
    <source>
        <dbReference type="EMBL" id="GMI69982.1"/>
    </source>
</evidence>
<dbReference type="Pfam" id="PF06200">
    <property type="entry name" value="tify"/>
    <property type="match status" value="1"/>
</dbReference>
<keyword evidence="6" id="KW-1185">Reference proteome</keyword>
<keyword evidence="2" id="KW-0539">Nucleus</keyword>
<evidence type="ECO:0000256" key="1">
    <source>
        <dbReference type="ARBA" id="ARBA00008614"/>
    </source>
</evidence>
<accession>A0A9W7H2R2</accession>
<dbReference type="GO" id="GO:0009611">
    <property type="term" value="P:response to wounding"/>
    <property type="evidence" value="ECO:0007669"/>
    <property type="project" value="UniProtKB-UniRule"/>
</dbReference>
<comment type="caution">
    <text evidence="5">The sequence shown here is derived from an EMBL/GenBank/DDBJ whole genome shotgun (WGS) entry which is preliminary data.</text>
</comment>
<proteinExistence type="inferred from homology"/>
<evidence type="ECO:0000259" key="4">
    <source>
        <dbReference type="PROSITE" id="PS51320"/>
    </source>
</evidence>
<keyword evidence="2" id="KW-1184">Jasmonic acid signaling pathway</keyword>
<dbReference type="GO" id="GO:2000022">
    <property type="term" value="P:regulation of jasmonic acid mediated signaling pathway"/>
    <property type="evidence" value="ECO:0007669"/>
    <property type="project" value="UniProtKB-UniRule"/>
</dbReference>
<dbReference type="InterPro" id="IPR040390">
    <property type="entry name" value="TIFY/JAZ"/>
</dbReference>
<dbReference type="GO" id="GO:0031347">
    <property type="term" value="P:regulation of defense response"/>
    <property type="evidence" value="ECO:0007669"/>
    <property type="project" value="UniProtKB-UniRule"/>
</dbReference>
<reference evidence="5" key="1">
    <citation type="submission" date="2023-05" db="EMBL/GenBank/DDBJ databases">
        <title>Genome and transcriptome analyses reveal genes involved in the formation of fine ridges on petal epidermal cells in Hibiscus trionum.</title>
        <authorList>
            <person name="Koshimizu S."/>
            <person name="Masuda S."/>
            <person name="Ishii T."/>
            <person name="Shirasu K."/>
            <person name="Hoshino A."/>
            <person name="Arita M."/>
        </authorList>
    </citation>
    <scope>NUCLEOTIDE SEQUENCE</scope>
    <source>
        <strain evidence="5">Hamamatsu line</strain>
    </source>
</reference>
<gene>
    <name evidence="5" type="ORF">HRI_000667500</name>
</gene>
<comment type="subcellular location">
    <subcellularLocation>
        <location evidence="2">Nucleus</location>
    </subcellularLocation>
</comment>
<dbReference type="Pfam" id="PF09425">
    <property type="entry name" value="Jas_motif"/>
    <property type="match status" value="1"/>
</dbReference>
<dbReference type="PANTHER" id="PTHR33077">
    <property type="entry name" value="PROTEIN TIFY 4A-RELATED-RELATED"/>
    <property type="match status" value="1"/>
</dbReference>
<name>A0A9W7H2R2_HIBTR</name>
<dbReference type="Proteomes" id="UP001165190">
    <property type="component" value="Unassembled WGS sequence"/>
</dbReference>
<dbReference type="InterPro" id="IPR018467">
    <property type="entry name" value="CCT_CS"/>
</dbReference>
<evidence type="ECO:0000256" key="3">
    <source>
        <dbReference type="SAM" id="MobiDB-lite"/>
    </source>
</evidence>
<comment type="function">
    <text evidence="2">Repressor of jasmonate responses.</text>
</comment>
<dbReference type="PROSITE" id="PS51320">
    <property type="entry name" value="TIFY"/>
    <property type="match status" value="1"/>
</dbReference>
<feature type="region of interest" description="Disordered" evidence="3">
    <location>
        <begin position="299"/>
        <end position="319"/>
    </location>
</feature>
<feature type="domain" description="Tify" evidence="4">
    <location>
        <begin position="143"/>
        <end position="178"/>
    </location>
</feature>
<organism evidence="5 6">
    <name type="scientific">Hibiscus trionum</name>
    <name type="common">Flower of an hour</name>
    <dbReference type="NCBI Taxonomy" id="183268"/>
    <lineage>
        <taxon>Eukaryota</taxon>
        <taxon>Viridiplantae</taxon>
        <taxon>Streptophyta</taxon>
        <taxon>Embryophyta</taxon>
        <taxon>Tracheophyta</taxon>
        <taxon>Spermatophyta</taxon>
        <taxon>Magnoliopsida</taxon>
        <taxon>eudicotyledons</taxon>
        <taxon>Gunneridae</taxon>
        <taxon>Pentapetalae</taxon>
        <taxon>rosids</taxon>
        <taxon>malvids</taxon>
        <taxon>Malvales</taxon>
        <taxon>Malvaceae</taxon>
        <taxon>Malvoideae</taxon>
        <taxon>Hibiscus</taxon>
    </lineage>
</organism>
<dbReference type="PANTHER" id="PTHR33077:SF42">
    <property type="entry name" value="PROTEIN TIFY 4A-RELATED"/>
    <property type="match status" value="1"/>
</dbReference>
<sequence>MEAGVTTTETTTASISSILHKPLSQLTEEDISQLTREDCRKYLREKGMRRPSWNKSQAIQQVISLKALLESNEDSGACALRKILVCPPPPPVPPQNVASNSGNLVTEPVLGEDPLETAPLVEMSCQGGDKDKKTLSPRSQYETNELGGQMTIFYCGKINVYDGVPLAKAQAIMHLAASPPDFTLDNLCYGNASLRSFLGHVQAAGDKNDLVASAAAALNSNSHIMQTEKMIEYQQPFREKGNISRHSDIDGQVNRKVSLQRYLEKRKDRGKTFKGKKNAGQTSSSLEMYLSHQIGTHYSNGQSSWSGTSSPPQSRVPHAFCSSANNQAKLVNLSVDLNDESGQEH</sequence>
<feature type="region of interest" description="Disordered" evidence="3">
    <location>
        <begin position="265"/>
        <end position="284"/>
    </location>
</feature>
<dbReference type="OrthoDB" id="1934352at2759"/>
<comment type="domain">
    <text evidence="2">The jas domain is required for interaction with COI1.</text>
</comment>
<evidence type="ECO:0000256" key="2">
    <source>
        <dbReference type="RuleBase" id="RU369065"/>
    </source>
</evidence>
<dbReference type="InterPro" id="IPR010399">
    <property type="entry name" value="Tify_dom"/>
</dbReference>